<dbReference type="InterPro" id="IPR051207">
    <property type="entry name" value="ComplexI_NDUFA9_subunit"/>
</dbReference>
<reference evidence="2" key="1">
    <citation type="submission" date="2009-01" db="EMBL/GenBank/DDBJ databases">
        <title>The Genome Sequence of Brucella pinnipedialis M292/94/1.</title>
        <authorList>
            <consortium name="The Broad Institute Genome Sequencing Platform"/>
            <person name="Ward D."/>
            <person name="Young S.K."/>
            <person name="Kodira C.D."/>
            <person name="Zeng Q."/>
            <person name="Koehrsen M."/>
            <person name="Alvarado L."/>
            <person name="Berlin A."/>
            <person name="Borenstein D."/>
            <person name="Chen Z."/>
            <person name="Engels R."/>
            <person name="Freedman E."/>
            <person name="Gellesch M."/>
            <person name="Goldberg J."/>
            <person name="Griggs A."/>
            <person name="Gujja S."/>
            <person name="Heiman D."/>
            <person name="Hepburn T."/>
            <person name="Howarth C."/>
            <person name="Jen D."/>
            <person name="Larson L."/>
            <person name="Lewis B."/>
            <person name="Mehta T."/>
            <person name="Park D."/>
            <person name="Pearson M."/>
            <person name="Roberts A."/>
            <person name="Saif S."/>
            <person name="Shea T."/>
            <person name="Shenoy N."/>
            <person name="Sisk P."/>
            <person name="Stolte C."/>
            <person name="Sykes S."/>
            <person name="Walk T."/>
            <person name="White J."/>
            <person name="Yandava C."/>
            <person name="Whatmore A.M."/>
            <person name="Perrett L.L."/>
            <person name="O'Callaghan D."/>
            <person name="Nusbaum C."/>
            <person name="Galagan J."/>
            <person name="Birren B."/>
        </authorList>
    </citation>
    <scope>NUCLEOTIDE SEQUENCE [LARGE SCALE GENOMIC DNA]</scope>
    <source>
        <strain evidence="2">M292/94/1</strain>
    </source>
</reference>
<dbReference type="CDD" id="cd05271">
    <property type="entry name" value="NDUFA9_like_SDR_a"/>
    <property type="match status" value="1"/>
</dbReference>
<evidence type="ECO:0000259" key="1">
    <source>
        <dbReference type="Pfam" id="PF01370"/>
    </source>
</evidence>
<gene>
    <name evidence="2" type="ORF">BALG_01912</name>
</gene>
<name>A0A0E1WX45_9HYPH</name>
<dbReference type="GO" id="GO:0044877">
    <property type="term" value="F:protein-containing complex binding"/>
    <property type="evidence" value="ECO:0007669"/>
    <property type="project" value="TreeGrafter"/>
</dbReference>
<sequence>MQEFRMKTEPNEVHNRPKLVTVFGGSGFVGRAVVAALTKRGYRVRVAVRKPEIAYYMAPLGNVGQIQMVQANVRHRGSVERVVKGSDHVVNLVGILAESGRQRFNAVQVLGAKHIAEAAKAEGIRMTHLSSLAADVNSPSAYARTKAEGEIAVQSVLPDTVVLRPSIIFGHEDRFFNRFANMARFSPFLPVIGGGETKLQPVYVGDVAEAVARAVDGKLMPGGIYELGGPDVQPFKAWMQDMLKVIGRKRMIVSMPWWAARLQASILNLLPNPMLTPDQVTLLKSDNVVSEQAIKEGRTLQGMGITPETVDAILPAYLWRYRVAGQYTKTGFA</sequence>
<proteinExistence type="predicted"/>
<dbReference type="InterPro" id="IPR001509">
    <property type="entry name" value="Epimerase_deHydtase"/>
</dbReference>
<accession>A0A0E1WX45</accession>
<protein>
    <submittedName>
        <fullName evidence="2">NAD-dependent epimerase/dehydratase</fullName>
    </submittedName>
</protein>
<dbReference type="FunFam" id="3.40.50.720:FF:000702">
    <property type="entry name" value="NADH dehydrogenase (Ubiquinone)"/>
    <property type="match status" value="1"/>
</dbReference>
<dbReference type="SUPFAM" id="SSF51735">
    <property type="entry name" value="NAD(P)-binding Rossmann-fold domains"/>
    <property type="match status" value="1"/>
</dbReference>
<dbReference type="Proteomes" id="UP000004659">
    <property type="component" value="Unassembled WGS sequence"/>
</dbReference>
<dbReference type="HOGENOM" id="CLU_007383_6_5_5"/>
<dbReference type="Gene3D" id="3.40.50.720">
    <property type="entry name" value="NAD(P)-binding Rossmann-like Domain"/>
    <property type="match status" value="1"/>
</dbReference>
<dbReference type="Pfam" id="PF01370">
    <property type="entry name" value="Epimerase"/>
    <property type="match status" value="1"/>
</dbReference>
<dbReference type="PANTHER" id="PTHR12126">
    <property type="entry name" value="NADH-UBIQUINONE OXIDOREDUCTASE 39 KDA SUBUNIT-RELATED"/>
    <property type="match status" value="1"/>
</dbReference>
<feature type="domain" description="NAD-dependent epimerase/dehydratase" evidence="1">
    <location>
        <begin position="20"/>
        <end position="228"/>
    </location>
</feature>
<organism evidence="2">
    <name type="scientific">Brucella pinnipedialis M292/94/1</name>
    <dbReference type="NCBI Taxonomy" id="520462"/>
    <lineage>
        <taxon>Bacteria</taxon>
        <taxon>Pseudomonadati</taxon>
        <taxon>Pseudomonadota</taxon>
        <taxon>Alphaproteobacteria</taxon>
        <taxon>Hyphomicrobiales</taxon>
        <taxon>Brucellaceae</taxon>
        <taxon>Brucella/Ochrobactrum group</taxon>
        <taxon>Brucella</taxon>
    </lineage>
</organism>
<dbReference type="InterPro" id="IPR036291">
    <property type="entry name" value="NAD(P)-bd_dom_sf"/>
</dbReference>
<evidence type="ECO:0000313" key="2">
    <source>
        <dbReference type="EMBL" id="EEZ28559.1"/>
    </source>
</evidence>
<dbReference type="AlphaFoldDB" id="A0A0E1WX45"/>
<dbReference type="EMBL" id="EQ999534">
    <property type="protein sequence ID" value="EEZ28559.1"/>
    <property type="molecule type" value="Genomic_DNA"/>
</dbReference>
<dbReference type="PANTHER" id="PTHR12126:SF11">
    <property type="entry name" value="NADH DEHYDROGENASE [UBIQUINONE] 1 ALPHA SUBCOMPLEX SUBUNIT 9, MITOCHONDRIAL"/>
    <property type="match status" value="1"/>
</dbReference>